<gene>
    <name evidence="3" type="ORF">N825_08775</name>
</gene>
<proteinExistence type="inferred from homology"/>
<evidence type="ECO:0000259" key="2">
    <source>
        <dbReference type="Pfam" id="PF01425"/>
    </source>
</evidence>
<dbReference type="OrthoDB" id="7245165at2"/>
<dbReference type="Proteomes" id="UP000019486">
    <property type="component" value="Unassembled WGS sequence"/>
</dbReference>
<dbReference type="PANTHER" id="PTHR11895">
    <property type="entry name" value="TRANSAMIDASE"/>
    <property type="match status" value="1"/>
</dbReference>
<comment type="caution">
    <text evidence="3">The sequence shown here is derived from an EMBL/GenBank/DDBJ whole genome shotgun (WGS) entry which is preliminary data.</text>
</comment>
<keyword evidence="4" id="KW-1185">Reference proteome</keyword>
<dbReference type="Gene3D" id="3.90.1300.10">
    <property type="entry name" value="Amidase signature (AS) domain"/>
    <property type="match status" value="1"/>
</dbReference>
<dbReference type="InterPro" id="IPR036928">
    <property type="entry name" value="AS_sf"/>
</dbReference>
<dbReference type="InterPro" id="IPR000120">
    <property type="entry name" value="Amidase"/>
</dbReference>
<organism evidence="3 4">
    <name type="scientific">Skermanella stibiiresistens SB22</name>
    <dbReference type="NCBI Taxonomy" id="1385369"/>
    <lineage>
        <taxon>Bacteria</taxon>
        <taxon>Pseudomonadati</taxon>
        <taxon>Pseudomonadota</taxon>
        <taxon>Alphaproteobacteria</taxon>
        <taxon>Rhodospirillales</taxon>
        <taxon>Azospirillaceae</taxon>
        <taxon>Skermanella</taxon>
    </lineage>
</organism>
<dbReference type="GO" id="GO:0003824">
    <property type="term" value="F:catalytic activity"/>
    <property type="evidence" value="ECO:0007669"/>
    <property type="project" value="InterPro"/>
</dbReference>
<dbReference type="PANTHER" id="PTHR11895:SF7">
    <property type="entry name" value="GLUTAMYL-TRNA(GLN) AMIDOTRANSFERASE SUBUNIT A, MITOCHONDRIAL"/>
    <property type="match status" value="1"/>
</dbReference>
<dbReference type="SUPFAM" id="SSF75304">
    <property type="entry name" value="Amidase signature (AS) enzymes"/>
    <property type="match status" value="1"/>
</dbReference>
<name>W9H2Y9_9PROT</name>
<evidence type="ECO:0000256" key="1">
    <source>
        <dbReference type="ARBA" id="ARBA00009199"/>
    </source>
</evidence>
<comment type="similarity">
    <text evidence="1">Belongs to the amidase family.</text>
</comment>
<dbReference type="AlphaFoldDB" id="W9H2Y9"/>
<dbReference type="EMBL" id="AVFL01000014">
    <property type="protein sequence ID" value="EWY39087.1"/>
    <property type="molecule type" value="Genomic_DNA"/>
</dbReference>
<evidence type="ECO:0000313" key="3">
    <source>
        <dbReference type="EMBL" id="EWY39087.1"/>
    </source>
</evidence>
<dbReference type="RefSeq" id="WP_037455552.1">
    <property type="nucleotide sequence ID" value="NZ_AVFL01000014.1"/>
</dbReference>
<evidence type="ECO:0000313" key="4">
    <source>
        <dbReference type="Proteomes" id="UP000019486"/>
    </source>
</evidence>
<sequence>MTGDAPLWSLGIRDLTEGYGAGAFSPADAIASIQERIAEVNPALNALVTPAPTDRIAAEAADSAGRWRAGRALGPLDGVPFTVKDNILAEGITATWGSKLFRDFVPETDELPVARVRAAGAIVLGKTNVPEFTLEGYTSNLLFGTTRNPWNSELTPGGSSGGAVAAVVSGFGPFALGTDGGGSIRRPVAHTGLVGLKPSIGKVARHSGFPPVLFDFEVIGPIARTVEDAALVFDVIAGPDALDRASLAPDLAAVPGPKRILYVPRFGDAPVDPEISRSVAAAADVLRGLGHEMTEGAVPFDIGTFNAAWPIVGAVGLAALFDLHPGHEALVNPKYLEMAERGRAVSAPEYFEVIEAIHALRRAMVGVFRSTDLILTPSIAALSWPAAEAFPPLIDGREAGPRGHAIFTGWVNMAGLPAIGLPCAPSSSGLPIGFQLVGPFGADRTLLEVAGGYDGRVNAG</sequence>
<dbReference type="InterPro" id="IPR023631">
    <property type="entry name" value="Amidase_dom"/>
</dbReference>
<feature type="domain" description="Amidase" evidence="2">
    <location>
        <begin position="29"/>
        <end position="447"/>
    </location>
</feature>
<protein>
    <recommendedName>
        <fullName evidence="2">Amidase domain-containing protein</fullName>
    </recommendedName>
</protein>
<reference evidence="3 4" key="1">
    <citation type="submission" date="2013-08" db="EMBL/GenBank/DDBJ databases">
        <title>The genome sequence of Skermanella stibiiresistens.</title>
        <authorList>
            <person name="Zhu W."/>
            <person name="Wang G."/>
        </authorList>
    </citation>
    <scope>NUCLEOTIDE SEQUENCE [LARGE SCALE GENOMIC DNA]</scope>
    <source>
        <strain evidence="3 4">SB22</strain>
    </source>
</reference>
<accession>W9H2Y9</accession>
<dbReference type="STRING" id="1385369.N825_08775"/>
<dbReference type="Pfam" id="PF01425">
    <property type="entry name" value="Amidase"/>
    <property type="match status" value="1"/>
</dbReference>